<proteinExistence type="predicted"/>
<organism evidence="2 3">
    <name type="scientific">Phrynosoma platyrhinos</name>
    <name type="common">Desert horned lizard</name>
    <dbReference type="NCBI Taxonomy" id="52577"/>
    <lineage>
        <taxon>Eukaryota</taxon>
        <taxon>Metazoa</taxon>
        <taxon>Chordata</taxon>
        <taxon>Craniata</taxon>
        <taxon>Vertebrata</taxon>
        <taxon>Euteleostomi</taxon>
        <taxon>Lepidosauria</taxon>
        <taxon>Squamata</taxon>
        <taxon>Bifurcata</taxon>
        <taxon>Unidentata</taxon>
        <taxon>Episquamata</taxon>
        <taxon>Toxicofera</taxon>
        <taxon>Iguania</taxon>
        <taxon>Phrynosomatidae</taxon>
        <taxon>Phrynosomatinae</taxon>
        <taxon>Phrynosoma</taxon>
    </lineage>
</organism>
<evidence type="ECO:0000313" key="3">
    <source>
        <dbReference type="Proteomes" id="UP000826234"/>
    </source>
</evidence>
<protein>
    <recommendedName>
        <fullName evidence="1">BACK domain-containing protein</fullName>
    </recommendedName>
</protein>
<dbReference type="EMBL" id="JAIPUX010005289">
    <property type="protein sequence ID" value="KAH0618671.1"/>
    <property type="molecule type" value="Genomic_DNA"/>
</dbReference>
<feature type="non-terminal residue" evidence="2">
    <location>
        <position position="1"/>
    </location>
</feature>
<dbReference type="Proteomes" id="UP000826234">
    <property type="component" value="Unassembled WGS sequence"/>
</dbReference>
<feature type="domain" description="BACK" evidence="1">
    <location>
        <begin position="54"/>
        <end position="100"/>
    </location>
</feature>
<sequence length="110" mass="12432">ICIEFIKGTLNVEQACEAFQAAVAYELVDLQKYCLTFIENCTQGAAHPTDNHHLFTHIQEVVQTRGFLELSEVAMQTLLRSNCLTIDEVKLIHAVREWAHVGSVSAHYME</sequence>
<dbReference type="PANTHER" id="PTHR46965">
    <property type="entry name" value="BTB/POZ DOMAIN-CONTAINING PROTEIN 19"/>
    <property type="match status" value="1"/>
</dbReference>
<keyword evidence="3" id="KW-1185">Reference proteome</keyword>
<dbReference type="InterPro" id="IPR042846">
    <property type="entry name" value="BTBD19"/>
</dbReference>
<evidence type="ECO:0000259" key="1">
    <source>
        <dbReference type="Pfam" id="PF07707"/>
    </source>
</evidence>
<evidence type="ECO:0000313" key="2">
    <source>
        <dbReference type="EMBL" id="KAH0618671.1"/>
    </source>
</evidence>
<dbReference type="PANTHER" id="PTHR46965:SF1">
    <property type="entry name" value="BTB_POZ DOMAIN-CONTAINING PROTEIN 19"/>
    <property type="match status" value="1"/>
</dbReference>
<comment type="caution">
    <text evidence="2">The sequence shown here is derived from an EMBL/GenBank/DDBJ whole genome shotgun (WGS) entry which is preliminary data.</text>
</comment>
<reference evidence="2 3" key="1">
    <citation type="journal article" date="2022" name="Gigascience">
        <title>A chromosome-level genome assembly and annotation of the desert horned lizard, Phrynosoma platyrhinos, provides insight into chromosomal rearrangements among reptiles.</title>
        <authorList>
            <person name="Koochekian N."/>
            <person name="Ascanio A."/>
            <person name="Farleigh K."/>
            <person name="Card D.C."/>
            <person name="Schield D.R."/>
            <person name="Castoe T.A."/>
            <person name="Jezkova T."/>
        </authorList>
    </citation>
    <scope>NUCLEOTIDE SEQUENCE [LARGE SCALE GENOMIC DNA]</scope>
    <source>
        <strain evidence="2">NK-2021</strain>
    </source>
</reference>
<accession>A0ABQ7SMS5</accession>
<name>A0ABQ7SMS5_PHRPL</name>
<dbReference type="Pfam" id="PF07707">
    <property type="entry name" value="BACK"/>
    <property type="match status" value="1"/>
</dbReference>
<dbReference type="Gene3D" id="1.25.40.420">
    <property type="match status" value="1"/>
</dbReference>
<gene>
    <name evidence="2" type="ORF">JD844_018075</name>
</gene>
<dbReference type="InterPro" id="IPR011705">
    <property type="entry name" value="BACK"/>
</dbReference>